<organism evidence="1 2">
    <name type="scientific">Polyplax serrata</name>
    <name type="common">Common mouse louse</name>
    <dbReference type="NCBI Taxonomy" id="468196"/>
    <lineage>
        <taxon>Eukaryota</taxon>
        <taxon>Metazoa</taxon>
        <taxon>Ecdysozoa</taxon>
        <taxon>Arthropoda</taxon>
        <taxon>Hexapoda</taxon>
        <taxon>Insecta</taxon>
        <taxon>Pterygota</taxon>
        <taxon>Neoptera</taxon>
        <taxon>Paraneoptera</taxon>
        <taxon>Psocodea</taxon>
        <taxon>Troctomorpha</taxon>
        <taxon>Phthiraptera</taxon>
        <taxon>Anoplura</taxon>
        <taxon>Polyplacidae</taxon>
        <taxon>Polyplax</taxon>
    </lineage>
</organism>
<reference evidence="1 2" key="1">
    <citation type="submission" date="2023-10" db="EMBL/GenBank/DDBJ databases">
        <title>Genomes of two closely related lineages of the louse Polyplax serrata with different host specificities.</title>
        <authorList>
            <person name="Martinu J."/>
            <person name="Tarabai H."/>
            <person name="Stefka J."/>
            <person name="Hypsa V."/>
        </authorList>
    </citation>
    <scope>NUCLEOTIDE SEQUENCE [LARGE SCALE GENOMIC DNA]</scope>
    <source>
        <strain evidence="1">HR10_N</strain>
    </source>
</reference>
<evidence type="ECO:0000313" key="2">
    <source>
        <dbReference type="Proteomes" id="UP001372834"/>
    </source>
</evidence>
<sequence length="193" mass="22581">MRLRSRRRFATRGQEYLGPNIRGAEQFGEKEHRTKELDKRIKKNSQGHRLSRTYLVLKYAQEESASTYVPKNSHYTPIFVVRRNWPKSCPRQKCDKLGASDSTDRVQRVQLQNQLVPRQILLLPVGPAFTGGRSQLLGKDRQKREFLDGQETPSILDRWRRFDLMSSWRCLSGGFPKILIRFDTSEIFVNQNS</sequence>
<evidence type="ECO:0000313" key="1">
    <source>
        <dbReference type="EMBL" id="KAK6623497.1"/>
    </source>
</evidence>
<name>A0AAN8PCU0_POLSC</name>
<dbReference type="EMBL" id="JAWJWE010000038">
    <property type="protein sequence ID" value="KAK6623497.1"/>
    <property type="molecule type" value="Genomic_DNA"/>
</dbReference>
<accession>A0AAN8PCU0</accession>
<dbReference type="AlphaFoldDB" id="A0AAN8PCU0"/>
<gene>
    <name evidence="1" type="ORF">RUM43_009349</name>
</gene>
<comment type="caution">
    <text evidence="1">The sequence shown here is derived from an EMBL/GenBank/DDBJ whole genome shotgun (WGS) entry which is preliminary data.</text>
</comment>
<protein>
    <submittedName>
        <fullName evidence="1">Uncharacterized protein</fullName>
    </submittedName>
</protein>
<dbReference type="Proteomes" id="UP001372834">
    <property type="component" value="Unassembled WGS sequence"/>
</dbReference>
<proteinExistence type="predicted"/>